<evidence type="ECO:0000259" key="2">
    <source>
        <dbReference type="Pfam" id="PF14311"/>
    </source>
</evidence>
<evidence type="ECO:0000256" key="1">
    <source>
        <dbReference type="SAM" id="MobiDB-lite"/>
    </source>
</evidence>
<dbReference type="PANTHER" id="PTHR37317:SF1">
    <property type="entry name" value="ZINC-RIBBON DOMAIN-CONTAINING PROTEIN-RELATED"/>
    <property type="match status" value="1"/>
</dbReference>
<reference evidence="3 4" key="1">
    <citation type="journal article" date="2013" name="PLoS ONE">
        <title>Predicting the Proteins of Angomonas deanei, Strigomonas culicis and Their Respective Endosymbionts Reveals New Aspects of the Trypanosomatidae Family.</title>
        <authorList>
            <person name="Motta M.C."/>
            <person name="Martins A.C."/>
            <person name="de Souza S.S."/>
            <person name="Catta-Preta C.M."/>
            <person name="Silva R."/>
            <person name="Klein C.C."/>
            <person name="de Almeida L.G."/>
            <person name="de Lima Cunha O."/>
            <person name="Ciapina L.P."/>
            <person name="Brocchi M."/>
            <person name="Colabardini A.C."/>
            <person name="de Araujo Lima B."/>
            <person name="Machado C.R."/>
            <person name="de Almeida Soares C.M."/>
            <person name="Probst C.M."/>
            <person name="de Menezes C.B."/>
            <person name="Thompson C.E."/>
            <person name="Bartholomeu D.C."/>
            <person name="Gradia D.F."/>
            <person name="Pavoni D.P."/>
            <person name="Grisard E.C."/>
            <person name="Fantinatti-Garboggini F."/>
            <person name="Marchini F.K."/>
            <person name="Rodrigues-Luiz G.F."/>
            <person name="Wagner G."/>
            <person name="Goldman G.H."/>
            <person name="Fietto J.L."/>
            <person name="Elias M.C."/>
            <person name="Goldman M.H."/>
            <person name="Sagot M.F."/>
            <person name="Pereira M."/>
            <person name="Stoco P.H."/>
            <person name="de Mendonca-Neto R.P."/>
            <person name="Teixeira S.M."/>
            <person name="Maciel T.E."/>
            <person name="de Oliveira Mendes T.A."/>
            <person name="Urmenyi T.P."/>
            <person name="de Souza W."/>
            <person name="Schenkman S."/>
            <person name="de Vasconcelos A.T."/>
        </authorList>
    </citation>
    <scope>NUCLEOTIDE SEQUENCE [LARGE SCALE GENOMIC DNA]</scope>
</reference>
<dbReference type="AlphaFoldDB" id="S9TVZ9"/>
<evidence type="ECO:0000313" key="3">
    <source>
        <dbReference type="EMBL" id="EPY22617.1"/>
    </source>
</evidence>
<organism evidence="3 4">
    <name type="scientific">Strigomonas culicis</name>
    <dbReference type="NCBI Taxonomy" id="28005"/>
    <lineage>
        <taxon>Eukaryota</taxon>
        <taxon>Discoba</taxon>
        <taxon>Euglenozoa</taxon>
        <taxon>Kinetoplastea</taxon>
        <taxon>Metakinetoplastina</taxon>
        <taxon>Trypanosomatida</taxon>
        <taxon>Trypanosomatidae</taxon>
        <taxon>Strigomonadinae</taxon>
        <taxon>Strigomonas</taxon>
    </lineage>
</organism>
<dbReference type="EMBL" id="ATMH01008203">
    <property type="protein sequence ID" value="EPY22617.1"/>
    <property type="molecule type" value="Genomic_DNA"/>
</dbReference>
<feature type="domain" description="Treble clef zinc finger" evidence="2">
    <location>
        <begin position="80"/>
        <end position="125"/>
    </location>
</feature>
<dbReference type="InterPro" id="IPR025487">
    <property type="entry name" value="DUF4379"/>
</dbReference>
<evidence type="ECO:0000313" key="4">
    <source>
        <dbReference type="Proteomes" id="UP000015354"/>
    </source>
</evidence>
<name>S9TVZ9_9TRYP</name>
<dbReference type="PANTHER" id="PTHR37317">
    <property type="entry name" value="BLR8090 PROTEIN"/>
    <property type="match status" value="1"/>
</dbReference>
<dbReference type="OrthoDB" id="268955at2759"/>
<gene>
    <name evidence="3" type="ORF">STCU_08203</name>
</gene>
<proteinExistence type="predicted"/>
<dbReference type="Pfam" id="PF14311">
    <property type="entry name" value="DUF4379"/>
    <property type="match status" value="2"/>
</dbReference>
<protein>
    <recommendedName>
        <fullName evidence="2">Treble clef zinc finger domain-containing protein</fullName>
    </recommendedName>
</protein>
<feature type="domain" description="Treble clef zinc finger" evidence="2">
    <location>
        <begin position="147"/>
        <end position="216"/>
    </location>
</feature>
<keyword evidence="4" id="KW-1185">Reference proteome</keyword>
<dbReference type="Proteomes" id="UP000015354">
    <property type="component" value="Unassembled WGS sequence"/>
</dbReference>
<feature type="region of interest" description="Disordered" evidence="1">
    <location>
        <begin position="235"/>
        <end position="262"/>
    </location>
</feature>
<comment type="caution">
    <text evidence="3">The sequence shown here is derived from an EMBL/GenBank/DDBJ whole genome shotgun (WGS) entry which is preliminary data.</text>
</comment>
<accession>S9TVZ9</accession>
<sequence>MLRQTRLMAAADFKQKSRWSYVWPNMHYGAMYLNYSVGRKMPMKGVNWVTRDSNRLTSFSERYGAVIADLDVKRNEEELSIPLADIRWNDHRRIYWKCSFCGSSYRKNVSVRTKFHAGCNACKRRFSSEVLQGQTAVRPLAEQHPALAAKLNPENEKNPNVASLSVTSKFEAEWKCEGCGQPYRASIRSRTGEVEPGQAPVHPQAPAWSAHCPACSWRANMQPLAEKILREKRGLPWPGGAARAAGGEDPASSEVDGVSTSTSTHTSVLRMIVVIHMKADTEERTFHPSCCYC</sequence>